<comment type="similarity">
    <text evidence="1">Belongs to the AAA ATPase family. PCH2 subfamily.</text>
</comment>
<evidence type="ECO:0000256" key="1">
    <source>
        <dbReference type="ARBA" id="ARBA00007271"/>
    </source>
</evidence>
<evidence type="ECO:0000256" key="2">
    <source>
        <dbReference type="ARBA" id="ARBA00022741"/>
    </source>
</evidence>
<dbReference type="GO" id="GO:0016887">
    <property type="term" value="F:ATP hydrolysis activity"/>
    <property type="evidence" value="ECO:0007669"/>
    <property type="project" value="InterPro"/>
</dbReference>
<accession>A0A068WDZ0</accession>
<evidence type="ECO:0000256" key="4">
    <source>
        <dbReference type="ARBA" id="ARBA00023254"/>
    </source>
</evidence>
<evidence type="ECO:0000256" key="3">
    <source>
        <dbReference type="ARBA" id="ARBA00022840"/>
    </source>
</evidence>
<reference evidence="8 9" key="1">
    <citation type="journal article" date="2013" name="Nature">
        <title>The genomes of four tapeworm species reveal adaptations to parasitism.</title>
        <authorList>
            <person name="Tsai I.J."/>
            <person name="Zarowiecki M."/>
            <person name="Holroyd N."/>
            <person name="Garciarrubio A."/>
            <person name="Sanchez-Flores A."/>
            <person name="Brooks K.L."/>
            <person name="Tracey A."/>
            <person name="Bobes R.J."/>
            <person name="Fragoso G."/>
            <person name="Sciutto E."/>
            <person name="Aslett M."/>
            <person name="Beasley H."/>
            <person name="Bennett H.M."/>
            <person name="Cai J."/>
            <person name="Camicia F."/>
            <person name="Clark R."/>
            <person name="Cucher M."/>
            <person name="De Silva N."/>
            <person name="Day T.A."/>
            <person name="Deplazes P."/>
            <person name="Estrada K."/>
            <person name="Fernandez C."/>
            <person name="Holland P.W."/>
            <person name="Hou J."/>
            <person name="Hu S."/>
            <person name="Huckvale T."/>
            <person name="Hung S.S."/>
            <person name="Kamenetzky L."/>
            <person name="Keane J.A."/>
            <person name="Kiss F."/>
            <person name="Koziol U."/>
            <person name="Lambert O."/>
            <person name="Liu K."/>
            <person name="Luo X."/>
            <person name="Luo Y."/>
            <person name="Macchiaroli N."/>
            <person name="Nichol S."/>
            <person name="Paps J."/>
            <person name="Parkinson J."/>
            <person name="Pouchkina-Stantcheva N."/>
            <person name="Riddiford N."/>
            <person name="Rosenzvit M."/>
            <person name="Salinas G."/>
            <person name="Wasmuth J.D."/>
            <person name="Zamanian M."/>
            <person name="Zheng Y."/>
            <person name="Cai X."/>
            <person name="Soberon X."/>
            <person name="Olson P.D."/>
            <person name="Laclette J.P."/>
            <person name="Brehm K."/>
            <person name="Berriman M."/>
            <person name="Garciarrubio A."/>
            <person name="Bobes R.J."/>
            <person name="Fragoso G."/>
            <person name="Sanchez-Flores A."/>
            <person name="Estrada K."/>
            <person name="Cevallos M.A."/>
            <person name="Morett E."/>
            <person name="Gonzalez V."/>
            <person name="Portillo T."/>
            <person name="Ochoa-Leyva A."/>
            <person name="Jose M.V."/>
            <person name="Sciutto E."/>
            <person name="Landa A."/>
            <person name="Jimenez L."/>
            <person name="Valdes V."/>
            <person name="Carrero J.C."/>
            <person name="Larralde C."/>
            <person name="Morales-Montor J."/>
            <person name="Limon-Lason J."/>
            <person name="Soberon X."/>
            <person name="Laclette J.P."/>
        </authorList>
    </citation>
    <scope>NUCLEOTIDE SEQUENCE [LARGE SCALE GENOMIC DNA]</scope>
</reference>
<dbReference type="OrthoDB" id="10042665at2759"/>
<dbReference type="GO" id="GO:0005694">
    <property type="term" value="C:chromosome"/>
    <property type="evidence" value="ECO:0007669"/>
    <property type="project" value="TreeGrafter"/>
</dbReference>
<sequence>MEPRSMECDEPIEVTPGVQATEDNEVVEPQVCGRPHTPPPQPIVHVEVCLTRGSTASRAAVCQAVGMHLRTKQGTCNLPALWEHVFVCTSSSEQTFFNENIASIGLSTEDTDCPLGRESVTQTVVHLETAPLVYHVYRLVSGDEADPTHETLEVSSEVIRGGTRWALPSSAFDGLWDTLVYDSSVKRDLLKYAESALLFADYEVSQHVIAWNRVIFLHGPPGTGKTSLCRALAHKLSIRLSHRFTSAALIEINTVNLMSKWFSESARLVSQMFSSIFEYIEDPNHLVFLLVDEVESLTAVRKSVASACEPSEALRVVNAVLTHLDQLKHYSNVLVMATSNVTGVVDPAFLDRADIRAYIGPPSAVAIYSIYASCLNELIRVGLIERQKSGLLNYRVLSALQFVESSVTAPSLGVWRLAQRSVGLNGRALRKLPLLAHAFHMDSKYHPGQVPLLANRWIANNADSENVPPPQASTSGSERNASSAVPLSVFVEALQRAVDCHFSDQPFTAEYMGESKSGARMKGADSGSPPGANSTTSSVVVNFT</sequence>
<dbReference type="Gene3D" id="3.40.50.300">
    <property type="entry name" value="P-loop containing nucleotide triphosphate hydrolases"/>
    <property type="match status" value="1"/>
</dbReference>
<dbReference type="InterPro" id="IPR003959">
    <property type="entry name" value="ATPase_AAA_core"/>
</dbReference>
<dbReference type="SMART" id="SM00382">
    <property type="entry name" value="AAA"/>
    <property type="match status" value="1"/>
</dbReference>
<dbReference type="InterPro" id="IPR003960">
    <property type="entry name" value="ATPase_AAA_CS"/>
</dbReference>
<feature type="domain" description="AAA+ ATPase" evidence="7">
    <location>
        <begin position="211"/>
        <end position="363"/>
    </location>
</feature>
<evidence type="ECO:0000256" key="5">
    <source>
        <dbReference type="RuleBase" id="RU003651"/>
    </source>
</evidence>
<reference evidence="8" key="2">
    <citation type="submission" date="2014-06" db="EMBL/GenBank/DDBJ databases">
        <authorList>
            <person name="Aslett M."/>
        </authorList>
    </citation>
    <scope>NUCLEOTIDE SEQUENCE</scope>
</reference>
<feature type="region of interest" description="Disordered" evidence="6">
    <location>
        <begin position="514"/>
        <end position="544"/>
    </location>
</feature>
<dbReference type="GO" id="GO:0051598">
    <property type="term" value="P:meiotic recombination checkpoint signaling"/>
    <property type="evidence" value="ECO:0007669"/>
    <property type="project" value="TreeGrafter"/>
</dbReference>
<dbReference type="WBParaSite" id="EgrG_000823600">
    <property type="protein sequence ID" value="EgrG_000823600"/>
    <property type="gene ID" value="EgrG_000823600"/>
</dbReference>
<keyword evidence="2 5" id="KW-0547">Nucleotide-binding</keyword>
<dbReference type="InterPro" id="IPR027417">
    <property type="entry name" value="P-loop_NTPase"/>
</dbReference>
<dbReference type="InterPro" id="IPR058249">
    <property type="entry name" value="Pch2_C"/>
</dbReference>
<protein>
    <submittedName>
        <fullName evidence="8 10">Pachytene checkpoint protein 2</fullName>
    </submittedName>
</protein>
<dbReference type="Pfam" id="PF23563">
    <property type="entry name" value="TRIP13_N"/>
    <property type="match status" value="1"/>
</dbReference>
<evidence type="ECO:0000313" key="9">
    <source>
        <dbReference type="Proteomes" id="UP000492820"/>
    </source>
</evidence>
<dbReference type="InterPro" id="IPR003593">
    <property type="entry name" value="AAA+_ATPase"/>
</dbReference>
<dbReference type="AlphaFoldDB" id="A0A068WDZ0"/>
<dbReference type="Pfam" id="PF23242">
    <property type="entry name" value="AAA_lid_TRIP13_C"/>
    <property type="match status" value="1"/>
</dbReference>
<dbReference type="GO" id="GO:0007131">
    <property type="term" value="P:reciprocal meiotic recombination"/>
    <property type="evidence" value="ECO:0007669"/>
    <property type="project" value="TreeGrafter"/>
</dbReference>
<gene>
    <name evidence="10" type="primary">EGR_01299</name>
    <name evidence="8" type="ORF">EgrG_000823600</name>
</gene>
<evidence type="ECO:0000256" key="6">
    <source>
        <dbReference type="SAM" id="MobiDB-lite"/>
    </source>
</evidence>
<name>A0A068WDZ0_ECHGR</name>
<dbReference type="GO" id="GO:0005524">
    <property type="term" value="F:ATP binding"/>
    <property type="evidence" value="ECO:0007669"/>
    <property type="project" value="UniProtKB-KW"/>
</dbReference>
<evidence type="ECO:0000313" key="8">
    <source>
        <dbReference type="EMBL" id="CDS15826.1"/>
    </source>
</evidence>
<dbReference type="Pfam" id="PF00004">
    <property type="entry name" value="AAA"/>
    <property type="match status" value="1"/>
</dbReference>
<keyword evidence="3 5" id="KW-0067">ATP-binding</keyword>
<evidence type="ECO:0000259" key="7">
    <source>
        <dbReference type="SMART" id="SM00382"/>
    </source>
</evidence>
<dbReference type="SUPFAM" id="SSF52540">
    <property type="entry name" value="P-loop containing nucleoside triphosphate hydrolases"/>
    <property type="match status" value="1"/>
</dbReference>
<dbReference type="GO" id="GO:0005634">
    <property type="term" value="C:nucleus"/>
    <property type="evidence" value="ECO:0007669"/>
    <property type="project" value="TreeGrafter"/>
</dbReference>
<dbReference type="PROSITE" id="PS00674">
    <property type="entry name" value="AAA"/>
    <property type="match status" value="1"/>
</dbReference>
<dbReference type="PANTHER" id="PTHR45991:SF1">
    <property type="entry name" value="PACHYTENE CHECKPOINT PROTEIN 2 HOMOLOG"/>
    <property type="match status" value="1"/>
</dbReference>
<dbReference type="InterPro" id="IPR044539">
    <property type="entry name" value="Pch2-like"/>
</dbReference>
<dbReference type="PANTHER" id="PTHR45991">
    <property type="entry name" value="PACHYTENE CHECKPOINT PROTEIN 2"/>
    <property type="match status" value="1"/>
</dbReference>
<feature type="compositionally biased region" description="Polar residues" evidence="6">
    <location>
        <begin position="531"/>
        <end position="544"/>
    </location>
</feature>
<proteinExistence type="inferred from homology"/>
<reference evidence="10" key="3">
    <citation type="submission" date="2020-10" db="UniProtKB">
        <authorList>
            <consortium name="WormBaseParasite"/>
        </authorList>
    </citation>
    <scope>IDENTIFICATION</scope>
</reference>
<dbReference type="EMBL" id="LK028576">
    <property type="protein sequence ID" value="CDS15826.1"/>
    <property type="molecule type" value="Genomic_DNA"/>
</dbReference>
<organism evidence="8">
    <name type="scientific">Echinococcus granulosus</name>
    <name type="common">Hydatid tapeworm</name>
    <dbReference type="NCBI Taxonomy" id="6210"/>
    <lineage>
        <taxon>Eukaryota</taxon>
        <taxon>Metazoa</taxon>
        <taxon>Spiralia</taxon>
        <taxon>Lophotrochozoa</taxon>
        <taxon>Platyhelminthes</taxon>
        <taxon>Cestoda</taxon>
        <taxon>Eucestoda</taxon>
        <taxon>Cyclophyllidea</taxon>
        <taxon>Taeniidae</taxon>
        <taxon>Echinococcus</taxon>
        <taxon>Echinococcus granulosus group</taxon>
    </lineage>
</organism>
<dbReference type="Proteomes" id="UP000492820">
    <property type="component" value="Unassembled WGS sequence"/>
</dbReference>
<evidence type="ECO:0000313" key="10">
    <source>
        <dbReference type="WBParaSite" id="EgrG_000823600"/>
    </source>
</evidence>
<keyword evidence="4" id="KW-0469">Meiosis</keyword>